<dbReference type="InterPro" id="IPR020814">
    <property type="entry name" value="Ribosomal_S6_plastid/chlpt"/>
</dbReference>
<gene>
    <name evidence="3 4" type="primary">rpsF</name>
    <name evidence="4" type="ORF">COX53_02855</name>
</gene>
<sequence length="104" mass="11965">MKSIEKNYEIMVILEKENALAKNGAFFDNFNKLLNSADGKALKESFWGERKFSYPIRKLEKGVYTVIEFECPPAKIKAIEGKLKLEKGVVRYMISQRSKGKSQK</sequence>
<comment type="function">
    <text evidence="3">Binds together with bS18 to 16S ribosomal RNA.</text>
</comment>
<dbReference type="EMBL" id="PCQY01000033">
    <property type="protein sequence ID" value="PIP04363.1"/>
    <property type="molecule type" value="Genomic_DNA"/>
</dbReference>
<reference evidence="4 5" key="1">
    <citation type="submission" date="2017-09" db="EMBL/GenBank/DDBJ databases">
        <title>Depth-based differentiation of microbial function through sediment-hosted aquifers and enrichment of novel symbionts in the deep terrestrial subsurface.</title>
        <authorList>
            <person name="Probst A.J."/>
            <person name="Ladd B."/>
            <person name="Jarett J.K."/>
            <person name="Geller-Mcgrath D.E."/>
            <person name="Sieber C.M."/>
            <person name="Emerson J.B."/>
            <person name="Anantharaman K."/>
            <person name="Thomas B.C."/>
            <person name="Malmstrom R."/>
            <person name="Stieglmeier M."/>
            <person name="Klingl A."/>
            <person name="Woyke T."/>
            <person name="Ryan C.M."/>
            <person name="Banfield J.F."/>
        </authorList>
    </citation>
    <scope>NUCLEOTIDE SEQUENCE [LARGE SCALE GENOMIC DNA]</scope>
    <source>
        <strain evidence="4">CG23_combo_of_CG06-09_8_20_14_all_40_14</strain>
    </source>
</reference>
<dbReference type="CDD" id="cd00473">
    <property type="entry name" value="bS6"/>
    <property type="match status" value="1"/>
</dbReference>
<accession>A0A2G9XD01</accession>
<dbReference type="GO" id="GO:0005737">
    <property type="term" value="C:cytoplasm"/>
    <property type="evidence" value="ECO:0007669"/>
    <property type="project" value="UniProtKB-ARBA"/>
</dbReference>
<protein>
    <recommendedName>
        <fullName evidence="2 3">Small ribosomal subunit protein bS6</fullName>
    </recommendedName>
</protein>
<dbReference type="GO" id="GO:1990904">
    <property type="term" value="C:ribonucleoprotein complex"/>
    <property type="evidence" value="ECO:0007669"/>
    <property type="project" value="UniProtKB-KW"/>
</dbReference>
<keyword evidence="3" id="KW-0687">Ribonucleoprotein</keyword>
<dbReference type="PANTHER" id="PTHR21011">
    <property type="entry name" value="MITOCHONDRIAL 28S RIBOSOMAL PROTEIN S6"/>
    <property type="match status" value="1"/>
</dbReference>
<dbReference type="GO" id="GO:0070181">
    <property type="term" value="F:small ribosomal subunit rRNA binding"/>
    <property type="evidence" value="ECO:0007669"/>
    <property type="project" value="TreeGrafter"/>
</dbReference>
<dbReference type="GO" id="GO:0003735">
    <property type="term" value="F:structural constituent of ribosome"/>
    <property type="evidence" value="ECO:0007669"/>
    <property type="project" value="InterPro"/>
</dbReference>
<dbReference type="Pfam" id="PF01250">
    <property type="entry name" value="Ribosomal_S6"/>
    <property type="match status" value="1"/>
</dbReference>
<proteinExistence type="inferred from homology"/>
<dbReference type="NCBIfam" id="TIGR00166">
    <property type="entry name" value="S6"/>
    <property type="match status" value="1"/>
</dbReference>
<dbReference type="InterPro" id="IPR035980">
    <property type="entry name" value="Ribosomal_bS6_sf"/>
</dbReference>
<dbReference type="Proteomes" id="UP000231388">
    <property type="component" value="Unassembled WGS sequence"/>
</dbReference>
<comment type="caution">
    <text evidence="4">The sequence shown here is derived from an EMBL/GenBank/DDBJ whole genome shotgun (WGS) entry which is preliminary data.</text>
</comment>
<evidence type="ECO:0000256" key="2">
    <source>
        <dbReference type="ARBA" id="ARBA00035294"/>
    </source>
</evidence>
<dbReference type="GO" id="GO:0005840">
    <property type="term" value="C:ribosome"/>
    <property type="evidence" value="ECO:0007669"/>
    <property type="project" value="UniProtKB-KW"/>
</dbReference>
<comment type="similarity">
    <text evidence="1 3">Belongs to the bacterial ribosomal protein bS6 family.</text>
</comment>
<evidence type="ECO:0000313" key="5">
    <source>
        <dbReference type="Proteomes" id="UP000231388"/>
    </source>
</evidence>
<keyword evidence="3 4" id="KW-0689">Ribosomal protein</keyword>
<keyword evidence="3" id="KW-0699">rRNA-binding</keyword>
<evidence type="ECO:0000313" key="4">
    <source>
        <dbReference type="EMBL" id="PIP04363.1"/>
    </source>
</evidence>
<evidence type="ECO:0000256" key="3">
    <source>
        <dbReference type="HAMAP-Rule" id="MF_00360"/>
    </source>
</evidence>
<name>A0A2G9XD01_UNCKA</name>
<dbReference type="SUPFAM" id="SSF54995">
    <property type="entry name" value="Ribosomal protein S6"/>
    <property type="match status" value="1"/>
</dbReference>
<dbReference type="PANTHER" id="PTHR21011:SF1">
    <property type="entry name" value="SMALL RIBOSOMAL SUBUNIT PROTEIN BS6M"/>
    <property type="match status" value="1"/>
</dbReference>
<keyword evidence="3" id="KW-0694">RNA-binding</keyword>
<dbReference type="HAMAP" id="MF_00360">
    <property type="entry name" value="Ribosomal_bS6"/>
    <property type="match status" value="1"/>
</dbReference>
<dbReference type="AlphaFoldDB" id="A0A2G9XD01"/>
<dbReference type="GO" id="GO:0006412">
    <property type="term" value="P:translation"/>
    <property type="evidence" value="ECO:0007669"/>
    <property type="project" value="UniProtKB-UniRule"/>
</dbReference>
<dbReference type="InterPro" id="IPR000529">
    <property type="entry name" value="Ribosomal_bS6"/>
</dbReference>
<dbReference type="Gene3D" id="3.30.70.60">
    <property type="match status" value="1"/>
</dbReference>
<organism evidence="4 5">
    <name type="scientific">candidate division WWE3 bacterium CG23_combo_of_CG06-09_8_20_14_all_40_14</name>
    <dbReference type="NCBI Taxonomy" id="1975095"/>
    <lineage>
        <taxon>Bacteria</taxon>
        <taxon>Katanobacteria</taxon>
    </lineage>
</organism>
<dbReference type="InterPro" id="IPR014717">
    <property type="entry name" value="Transl_elong_EF1B/ribsomal_bS6"/>
</dbReference>
<evidence type="ECO:0000256" key="1">
    <source>
        <dbReference type="ARBA" id="ARBA00009512"/>
    </source>
</evidence>